<dbReference type="PANTHER" id="PTHR33495:SF2">
    <property type="entry name" value="ANTI-SIGMA FACTOR ANTAGONIST TM_1081-RELATED"/>
    <property type="match status" value="1"/>
</dbReference>
<sequence>MSRADESSEQSYHQVNGQTPAAVVQYEARGAWVVVADGAYDMHSITPLADALAAAAAEHPKVVLDTSGVSFADSTFLNLLIRTHQETTLRVVAPTPQLQRILQLTGADTILEVRATVEDAVA</sequence>
<dbReference type="CDD" id="cd07043">
    <property type="entry name" value="STAS_anti-anti-sigma_factors"/>
    <property type="match status" value="1"/>
</dbReference>
<evidence type="ECO:0000313" key="3">
    <source>
        <dbReference type="Proteomes" id="UP001458415"/>
    </source>
</evidence>
<dbReference type="InterPro" id="IPR036513">
    <property type="entry name" value="STAS_dom_sf"/>
</dbReference>
<name>A0ABV1W898_9ACTN</name>
<dbReference type="EMBL" id="JBEPCU010000471">
    <property type="protein sequence ID" value="MER6980013.1"/>
    <property type="molecule type" value="Genomic_DNA"/>
</dbReference>
<gene>
    <name evidence="2" type="ORF">ABT317_24340</name>
</gene>
<dbReference type="PANTHER" id="PTHR33495">
    <property type="entry name" value="ANTI-SIGMA FACTOR ANTAGONIST TM_1081-RELATED-RELATED"/>
    <property type="match status" value="1"/>
</dbReference>
<protein>
    <submittedName>
        <fullName evidence="2">STAS domain-containing protein</fullName>
    </submittedName>
</protein>
<evidence type="ECO:0000313" key="2">
    <source>
        <dbReference type="EMBL" id="MER6980013.1"/>
    </source>
</evidence>
<keyword evidence="3" id="KW-1185">Reference proteome</keyword>
<dbReference type="Pfam" id="PF13466">
    <property type="entry name" value="STAS_2"/>
    <property type="match status" value="1"/>
</dbReference>
<accession>A0ABV1W898</accession>
<organism evidence="2 3">
    <name type="scientific">Streptomyces carpinensis</name>
    <dbReference type="NCBI Taxonomy" id="66369"/>
    <lineage>
        <taxon>Bacteria</taxon>
        <taxon>Bacillati</taxon>
        <taxon>Actinomycetota</taxon>
        <taxon>Actinomycetes</taxon>
        <taxon>Kitasatosporales</taxon>
        <taxon>Streptomycetaceae</taxon>
        <taxon>Streptomyces</taxon>
    </lineage>
</organism>
<evidence type="ECO:0000259" key="1">
    <source>
        <dbReference type="PROSITE" id="PS50801"/>
    </source>
</evidence>
<dbReference type="InterPro" id="IPR058548">
    <property type="entry name" value="MlaB-like_STAS"/>
</dbReference>
<comment type="caution">
    <text evidence="2">The sequence shown here is derived from an EMBL/GenBank/DDBJ whole genome shotgun (WGS) entry which is preliminary data.</text>
</comment>
<feature type="domain" description="STAS" evidence="1">
    <location>
        <begin position="21"/>
        <end position="122"/>
    </location>
</feature>
<dbReference type="Proteomes" id="UP001458415">
    <property type="component" value="Unassembled WGS sequence"/>
</dbReference>
<reference evidence="2 3" key="1">
    <citation type="submission" date="2024-06" db="EMBL/GenBank/DDBJ databases">
        <title>The Natural Products Discovery Center: Release of the First 8490 Sequenced Strains for Exploring Actinobacteria Biosynthetic Diversity.</title>
        <authorList>
            <person name="Kalkreuter E."/>
            <person name="Kautsar S.A."/>
            <person name="Yang D."/>
            <person name="Bader C.D."/>
            <person name="Teijaro C.N."/>
            <person name="Fluegel L."/>
            <person name="Davis C.M."/>
            <person name="Simpson J.R."/>
            <person name="Lauterbach L."/>
            <person name="Steele A.D."/>
            <person name="Gui C."/>
            <person name="Meng S."/>
            <person name="Li G."/>
            <person name="Viehrig K."/>
            <person name="Ye F."/>
            <person name="Su P."/>
            <person name="Kiefer A.F."/>
            <person name="Nichols A."/>
            <person name="Cepeda A.J."/>
            <person name="Yan W."/>
            <person name="Fan B."/>
            <person name="Jiang Y."/>
            <person name="Adhikari A."/>
            <person name="Zheng C.-J."/>
            <person name="Schuster L."/>
            <person name="Cowan T.M."/>
            <person name="Smanski M.J."/>
            <person name="Chevrette M.G."/>
            <person name="De Carvalho L.P.S."/>
            <person name="Shen B."/>
        </authorList>
    </citation>
    <scope>NUCLEOTIDE SEQUENCE [LARGE SCALE GENOMIC DNA]</scope>
    <source>
        <strain evidence="2 3">NPDC000634</strain>
    </source>
</reference>
<proteinExistence type="predicted"/>
<dbReference type="Gene3D" id="3.30.750.24">
    <property type="entry name" value="STAS domain"/>
    <property type="match status" value="1"/>
</dbReference>
<dbReference type="PROSITE" id="PS50801">
    <property type="entry name" value="STAS"/>
    <property type="match status" value="1"/>
</dbReference>
<dbReference type="SUPFAM" id="SSF52091">
    <property type="entry name" value="SpoIIaa-like"/>
    <property type="match status" value="1"/>
</dbReference>
<dbReference type="InterPro" id="IPR002645">
    <property type="entry name" value="STAS_dom"/>
</dbReference>